<organism evidence="1 2">
    <name type="scientific">Lindgomyces ingoldianus</name>
    <dbReference type="NCBI Taxonomy" id="673940"/>
    <lineage>
        <taxon>Eukaryota</taxon>
        <taxon>Fungi</taxon>
        <taxon>Dikarya</taxon>
        <taxon>Ascomycota</taxon>
        <taxon>Pezizomycotina</taxon>
        <taxon>Dothideomycetes</taxon>
        <taxon>Pleosporomycetidae</taxon>
        <taxon>Pleosporales</taxon>
        <taxon>Lindgomycetaceae</taxon>
        <taxon>Lindgomyces</taxon>
    </lineage>
</organism>
<proteinExistence type="predicted"/>
<reference evidence="1" key="1">
    <citation type="journal article" date="2020" name="Stud. Mycol.">
        <title>101 Dothideomycetes genomes: a test case for predicting lifestyles and emergence of pathogens.</title>
        <authorList>
            <person name="Haridas S."/>
            <person name="Albert R."/>
            <person name="Binder M."/>
            <person name="Bloem J."/>
            <person name="Labutti K."/>
            <person name="Salamov A."/>
            <person name="Andreopoulos B."/>
            <person name="Baker S."/>
            <person name="Barry K."/>
            <person name="Bills G."/>
            <person name="Bluhm B."/>
            <person name="Cannon C."/>
            <person name="Castanera R."/>
            <person name="Culley D."/>
            <person name="Daum C."/>
            <person name="Ezra D."/>
            <person name="Gonzalez J."/>
            <person name="Henrissat B."/>
            <person name="Kuo A."/>
            <person name="Liang C."/>
            <person name="Lipzen A."/>
            <person name="Lutzoni F."/>
            <person name="Magnuson J."/>
            <person name="Mondo S."/>
            <person name="Nolan M."/>
            <person name="Ohm R."/>
            <person name="Pangilinan J."/>
            <person name="Park H.-J."/>
            <person name="Ramirez L."/>
            <person name="Alfaro M."/>
            <person name="Sun H."/>
            <person name="Tritt A."/>
            <person name="Yoshinaga Y."/>
            <person name="Zwiers L.-H."/>
            <person name="Turgeon B."/>
            <person name="Goodwin S."/>
            <person name="Spatafora J."/>
            <person name="Crous P."/>
            <person name="Grigoriev I."/>
        </authorList>
    </citation>
    <scope>NUCLEOTIDE SEQUENCE</scope>
    <source>
        <strain evidence="1">ATCC 200398</strain>
    </source>
</reference>
<protein>
    <submittedName>
        <fullName evidence="1">Uncharacterized protein</fullName>
    </submittedName>
</protein>
<dbReference type="Proteomes" id="UP000799755">
    <property type="component" value="Unassembled WGS sequence"/>
</dbReference>
<evidence type="ECO:0000313" key="2">
    <source>
        <dbReference type="Proteomes" id="UP000799755"/>
    </source>
</evidence>
<dbReference type="EMBL" id="MU003492">
    <property type="protein sequence ID" value="KAF2477724.1"/>
    <property type="molecule type" value="Genomic_DNA"/>
</dbReference>
<comment type="caution">
    <text evidence="1">The sequence shown here is derived from an EMBL/GenBank/DDBJ whole genome shotgun (WGS) entry which is preliminary data.</text>
</comment>
<name>A0ACB6REE1_9PLEO</name>
<accession>A0ACB6REE1</accession>
<sequence>MRSEKLPIVRRRIKEGDLALKNISKILHVVANIGARGNGELLLMVDWLRVAVSQQYSANTGRRSMFVIWHNSINSAVRLDVALLLLSSDPKWLWGEVHPTEPHLATSILLSQSWPVFGFDPNTRRLLEAGGVWVVEEILSPTVQNLPATICIYLQRTMPSPSLFNLTFLLLPLLHLTNPWPTSEAKDVIVVPPRIVDLMQAHIADVKRLAAEVYKQAIVRPVMAWYIERKQILQRLLWTNAKCLLRTQRRDDERWIGVLLYSIHQHSLPPFFHTLHTLKVPTPIESPTTQKGSESSPTFKSNATHATQTVTTQSAATDKTSRTDAAAAGHRRDLGIPPPRGLRALDEYVPTGGLILHELTHALWQMLAEDSANKMKSNGHDVEERVGERGLVVYEEKNECGKTAWSVDLNHIELNLLNRSQHKALYSECGSTTYNSKFIPCQSFALSIVS</sequence>
<evidence type="ECO:0000313" key="1">
    <source>
        <dbReference type="EMBL" id="KAF2477724.1"/>
    </source>
</evidence>
<gene>
    <name evidence="1" type="ORF">BDR25DRAFT_348042</name>
</gene>
<keyword evidence="2" id="KW-1185">Reference proteome</keyword>